<dbReference type="Pfam" id="PF14798">
    <property type="entry name" value="Ca_hom_mod"/>
    <property type="match status" value="1"/>
</dbReference>
<sequence length="316" mass="35215">MDRLQKLVDFCIRQQTILTCSVVSLLTIASEKIFSSAVFKCPCNSKNMLYGCAFILAPAFILLVLSFMVNARTWHLLTGKCSSKKQPQSSPWGTCARCCQVLLPMTAKTLVAPLTWIAVALLETRFYECAASGSSVIQSYFCKDNGNDCRNLLLQVPCHEELLAYFSSERLSLHAQSQLIGWLLITGIMTVALISTCVRYCRSLVSYLQLRLPKIYRKKEDELSEIRGKEHATELAETNTNQCFEATDPEPSNTPSIEDGQNTSICHTTNSQEQNYSKLHTNKSTNRGNSHIIKAEVQDNHALADGNEVQACDAKL</sequence>
<reference evidence="11 12" key="1">
    <citation type="submission" date="2019-09" db="EMBL/GenBank/DDBJ databases">
        <title>Bird 10,000 Genomes (B10K) Project - Family phase.</title>
        <authorList>
            <person name="Zhang G."/>
        </authorList>
    </citation>
    <scope>NUCLEOTIDE SEQUENCE [LARGE SCALE GENOMIC DNA]</scope>
    <source>
        <strain evidence="11">OUT-0054</strain>
        <tissue evidence="11">Blood</tissue>
    </source>
</reference>
<keyword evidence="4 10" id="KW-0812">Transmembrane</keyword>
<gene>
    <name evidence="11" type="primary">Calhm6_2</name>
    <name evidence="11" type="ORF">ACRARU_R09992</name>
</gene>
<comment type="subcellular location">
    <subcellularLocation>
        <location evidence="1">Membrane</location>
        <topology evidence="1">Multi-pass membrane protein</topology>
    </subcellularLocation>
</comment>
<dbReference type="InterPro" id="IPR029569">
    <property type="entry name" value="CALHM"/>
</dbReference>
<feature type="non-terminal residue" evidence="11">
    <location>
        <position position="316"/>
    </location>
</feature>
<dbReference type="GO" id="GO:0005886">
    <property type="term" value="C:plasma membrane"/>
    <property type="evidence" value="ECO:0007669"/>
    <property type="project" value="TreeGrafter"/>
</dbReference>
<accession>A0A7K7Q2C6</accession>
<feature type="region of interest" description="Disordered" evidence="9">
    <location>
        <begin position="237"/>
        <end position="276"/>
    </location>
</feature>
<keyword evidence="3" id="KW-0813">Transport</keyword>
<evidence type="ECO:0000256" key="8">
    <source>
        <dbReference type="ARBA" id="ARBA00023303"/>
    </source>
</evidence>
<comment type="caution">
    <text evidence="11">The sequence shown here is derived from an EMBL/GenBank/DDBJ whole genome shotgun (WGS) entry which is preliminary data.</text>
</comment>
<evidence type="ECO:0000256" key="7">
    <source>
        <dbReference type="ARBA" id="ARBA00023136"/>
    </source>
</evidence>
<evidence type="ECO:0000256" key="2">
    <source>
        <dbReference type="ARBA" id="ARBA00008497"/>
    </source>
</evidence>
<keyword evidence="6" id="KW-0406">Ion transport</keyword>
<dbReference type="PANTHER" id="PTHR32261">
    <property type="entry name" value="CALCIUM HOMEOSTASIS MODULATOR PROTEIN"/>
    <property type="match status" value="1"/>
</dbReference>
<organism evidence="11 12">
    <name type="scientific">Acrocephalus arundinaceus</name>
    <name type="common">Great reed-warbler</name>
    <dbReference type="NCBI Taxonomy" id="39621"/>
    <lineage>
        <taxon>Eukaryota</taxon>
        <taxon>Metazoa</taxon>
        <taxon>Chordata</taxon>
        <taxon>Craniata</taxon>
        <taxon>Vertebrata</taxon>
        <taxon>Euteleostomi</taxon>
        <taxon>Archelosauria</taxon>
        <taxon>Archosauria</taxon>
        <taxon>Dinosauria</taxon>
        <taxon>Saurischia</taxon>
        <taxon>Theropoda</taxon>
        <taxon>Coelurosauria</taxon>
        <taxon>Aves</taxon>
        <taxon>Neognathae</taxon>
        <taxon>Neoaves</taxon>
        <taxon>Telluraves</taxon>
        <taxon>Australaves</taxon>
        <taxon>Passeriformes</taxon>
        <taxon>Sylvioidea</taxon>
        <taxon>Sylviidae</taxon>
        <taxon>Acrocephalinae</taxon>
        <taxon>Acrocephalus</taxon>
    </lineage>
</organism>
<keyword evidence="8" id="KW-0407">Ion channel</keyword>
<dbReference type="GO" id="GO:1904669">
    <property type="term" value="P:ATP export"/>
    <property type="evidence" value="ECO:0007669"/>
    <property type="project" value="UniProtKB-ARBA"/>
</dbReference>
<evidence type="ECO:0000256" key="4">
    <source>
        <dbReference type="ARBA" id="ARBA00022692"/>
    </source>
</evidence>
<evidence type="ECO:0000256" key="3">
    <source>
        <dbReference type="ARBA" id="ARBA00022448"/>
    </source>
</evidence>
<name>A0A7K7Q2C6_ACRAR</name>
<keyword evidence="7 10" id="KW-0472">Membrane</keyword>
<feature type="transmembrane region" description="Helical" evidence="10">
    <location>
        <begin position="48"/>
        <end position="69"/>
    </location>
</feature>
<dbReference type="Proteomes" id="UP000549775">
    <property type="component" value="Unassembled WGS sequence"/>
</dbReference>
<dbReference type="OrthoDB" id="5962981at2759"/>
<evidence type="ECO:0000313" key="12">
    <source>
        <dbReference type="Proteomes" id="UP000549775"/>
    </source>
</evidence>
<keyword evidence="12" id="KW-1185">Reference proteome</keyword>
<dbReference type="GO" id="GO:0005261">
    <property type="term" value="F:monoatomic cation channel activity"/>
    <property type="evidence" value="ECO:0007669"/>
    <property type="project" value="TreeGrafter"/>
</dbReference>
<feature type="transmembrane region" description="Helical" evidence="10">
    <location>
        <begin position="179"/>
        <end position="201"/>
    </location>
</feature>
<dbReference type="EMBL" id="VZST01013700">
    <property type="protein sequence ID" value="NWZ74054.1"/>
    <property type="molecule type" value="Genomic_DNA"/>
</dbReference>
<keyword evidence="5 10" id="KW-1133">Transmembrane helix</keyword>
<feature type="non-terminal residue" evidence="11">
    <location>
        <position position="1"/>
    </location>
</feature>
<evidence type="ECO:0000256" key="5">
    <source>
        <dbReference type="ARBA" id="ARBA00022989"/>
    </source>
</evidence>
<evidence type="ECO:0000313" key="11">
    <source>
        <dbReference type="EMBL" id="NWZ74054.1"/>
    </source>
</evidence>
<comment type="similarity">
    <text evidence="2">Belongs to the CALHM family.</text>
</comment>
<dbReference type="PANTHER" id="PTHR32261:SF4">
    <property type="entry name" value="CALCIUM HOMEOSTASIS MODULATOR PROTEIN 6"/>
    <property type="match status" value="1"/>
</dbReference>
<evidence type="ECO:0000256" key="10">
    <source>
        <dbReference type="SAM" id="Phobius"/>
    </source>
</evidence>
<evidence type="ECO:0000256" key="9">
    <source>
        <dbReference type="SAM" id="MobiDB-lite"/>
    </source>
</evidence>
<protein>
    <submittedName>
        <fullName evidence="11">CAHM6 protein</fullName>
    </submittedName>
</protein>
<proteinExistence type="inferred from homology"/>
<dbReference type="AlphaFoldDB" id="A0A7K7Q2C6"/>
<evidence type="ECO:0000256" key="6">
    <source>
        <dbReference type="ARBA" id="ARBA00023065"/>
    </source>
</evidence>
<evidence type="ECO:0000256" key="1">
    <source>
        <dbReference type="ARBA" id="ARBA00004141"/>
    </source>
</evidence>